<accession>A0A9P4N2L3</accession>
<dbReference type="Proteomes" id="UP000800093">
    <property type="component" value="Unassembled WGS sequence"/>
</dbReference>
<dbReference type="AlphaFoldDB" id="A0A9P4N2L3"/>
<evidence type="ECO:0000313" key="1">
    <source>
        <dbReference type="EMBL" id="KAF2262708.1"/>
    </source>
</evidence>
<proteinExistence type="predicted"/>
<reference evidence="2" key="1">
    <citation type="journal article" date="2020" name="Stud. Mycol.">
        <title>101 Dothideomycetes genomes: A test case for predicting lifestyles and emergence of pathogens.</title>
        <authorList>
            <person name="Haridas S."/>
            <person name="Albert R."/>
            <person name="Binder M."/>
            <person name="Bloem J."/>
            <person name="LaButti K."/>
            <person name="Salamov A."/>
            <person name="Andreopoulos B."/>
            <person name="Baker S."/>
            <person name="Barry K."/>
            <person name="Bills G."/>
            <person name="Bluhm B."/>
            <person name="Cannon C."/>
            <person name="Castanera R."/>
            <person name="Culley D."/>
            <person name="Daum C."/>
            <person name="Ezra D."/>
            <person name="Gonzalez J."/>
            <person name="Henrissat B."/>
            <person name="Kuo A."/>
            <person name="Liang C."/>
            <person name="Lipzen A."/>
            <person name="Lutzoni F."/>
            <person name="Magnuson J."/>
            <person name="Mondo S."/>
            <person name="Nolan M."/>
            <person name="Ohm R."/>
            <person name="Pangilinan J."/>
            <person name="Park H.-J."/>
            <person name="Ramirez L."/>
            <person name="Alfaro M."/>
            <person name="Sun H."/>
            <person name="Tritt A."/>
            <person name="Yoshinaga Y."/>
            <person name="Zwiers L.-H."/>
            <person name="Turgeon B."/>
            <person name="Goodwin S."/>
            <person name="Spatafora J."/>
            <person name="Crous P."/>
            <person name="Grigoriev I."/>
        </authorList>
    </citation>
    <scope>NUCLEOTIDE SEQUENCE [LARGE SCALE GENOMIC DNA]</scope>
    <source>
        <strain evidence="2">CBS 304.66</strain>
    </source>
</reference>
<name>A0A9P4N2L3_9PLEO</name>
<evidence type="ECO:0000313" key="2">
    <source>
        <dbReference type="Proteomes" id="UP000800093"/>
    </source>
</evidence>
<gene>
    <name evidence="1" type="ORF">CC78DRAFT_310221</name>
</gene>
<dbReference type="EMBL" id="ML986637">
    <property type="protein sequence ID" value="KAF2262708.1"/>
    <property type="molecule type" value="Genomic_DNA"/>
</dbReference>
<organism evidence="1 2">
    <name type="scientific">Lojkania enalia</name>
    <dbReference type="NCBI Taxonomy" id="147567"/>
    <lineage>
        <taxon>Eukaryota</taxon>
        <taxon>Fungi</taxon>
        <taxon>Dikarya</taxon>
        <taxon>Ascomycota</taxon>
        <taxon>Pezizomycotina</taxon>
        <taxon>Dothideomycetes</taxon>
        <taxon>Pleosporomycetidae</taxon>
        <taxon>Pleosporales</taxon>
        <taxon>Pleosporales incertae sedis</taxon>
        <taxon>Lojkania</taxon>
    </lineage>
</organism>
<keyword evidence="2" id="KW-1185">Reference proteome</keyword>
<comment type="caution">
    <text evidence="1">The sequence shown here is derived from an EMBL/GenBank/DDBJ whole genome shotgun (WGS) entry which is preliminary data.</text>
</comment>
<sequence>MVIIWFPPFFSRNSLKLSLRNLSQSTLSLLNHVISHFTSTVETSEDLGELFDCLFACLRSYSHGRQWQRTKLVTRLSARLTRLGLAFLSSRPYLLCSQLLDIFAGYLILQYTLDSRMGVHGEKSSNRVEVSFLRQVMGKWVLGNVVEIIPMINL</sequence>
<protein>
    <submittedName>
        <fullName evidence="1">Uncharacterized protein</fullName>
    </submittedName>
</protein>